<dbReference type="GO" id="GO:0004721">
    <property type="term" value="F:phosphoprotein phosphatase activity"/>
    <property type="evidence" value="ECO:0007669"/>
    <property type="project" value="TreeGrafter"/>
</dbReference>
<keyword evidence="5" id="KW-0808">Transferase</keyword>
<accession>A0A415EQU4</accession>
<dbReference type="CDD" id="cd00082">
    <property type="entry name" value="HisKA"/>
    <property type="match status" value="1"/>
</dbReference>
<gene>
    <name evidence="11" type="ORF">DW084_12380</name>
</gene>
<dbReference type="PRINTS" id="PR01780">
    <property type="entry name" value="LANTIREGPROT"/>
</dbReference>
<evidence type="ECO:0000256" key="7">
    <source>
        <dbReference type="ARBA" id="ARBA00023012"/>
    </source>
</evidence>
<name>A0A415EQU4_ENTCA</name>
<dbReference type="InterPro" id="IPR005467">
    <property type="entry name" value="His_kinase_dom"/>
</dbReference>
<keyword evidence="9" id="KW-0472">Membrane</keyword>
<dbReference type="SMART" id="SM00387">
    <property type="entry name" value="HATPase_c"/>
    <property type="match status" value="1"/>
</dbReference>
<dbReference type="GO" id="GO:0005886">
    <property type="term" value="C:plasma membrane"/>
    <property type="evidence" value="ECO:0007669"/>
    <property type="project" value="TreeGrafter"/>
</dbReference>
<dbReference type="Proteomes" id="UP000286288">
    <property type="component" value="Unassembled WGS sequence"/>
</dbReference>
<keyword evidence="9" id="KW-1133">Transmembrane helix</keyword>
<sequence length="301" mass="35127">MHILQFFAALIVTLLIGYWLFLLYDLKKYHQQLARISEIETNQEIHLQTRVPALKAIALLNNQILRKNKQQHYQMLQENQQLEQAIQNISHDLRTPLTVTSGYTQLLQADTTLNNQQLQLLEKVSSNLEKVENHLEQLLTYQRLKDNQLALTLEEFDLSRLLEEELLQLYPSFEENHLSLTVAIQPNIMIISDKKSWQRIFQNVLGNLLEHGNETGTIRLKQQGDRIVFQQENQLRTPIQHPEKLTHRFYTEDLSRHKQQAGLGLYIIAALTHALAGEIQLDTTEETFRLTLAWQQSAKSH</sequence>
<evidence type="ECO:0000259" key="10">
    <source>
        <dbReference type="PROSITE" id="PS50109"/>
    </source>
</evidence>
<evidence type="ECO:0000256" key="8">
    <source>
        <dbReference type="SAM" id="Coils"/>
    </source>
</evidence>
<dbReference type="Gene3D" id="3.30.565.10">
    <property type="entry name" value="Histidine kinase-like ATPase, C-terminal domain"/>
    <property type="match status" value="1"/>
</dbReference>
<proteinExistence type="predicted"/>
<dbReference type="SUPFAM" id="SSF47384">
    <property type="entry name" value="Homodimeric domain of signal transducing histidine kinase"/>
    <property type="match status" value="1"/>
</dbReference>
<evidence type="ECO:0000256" key="3">
    <source>
        <dbReference type="ARBA" id="ARBA00012438"/>
    </source>
</evidence>
<evidence type="ECO:0000313" key="11">
    <source>
        <dbReference type="EMBL" id="RHK05727.1"/>
    </source>
</evidence>
<organism evidence="11 12">
    <name type="scientific">Enterococcus casseliflavus</name>
    <name type="common">Enterococcus flavescens</name>
    <dbReference type="NCBI Taxonomy" id="37734"/>
    <lineage>
        <taxon>Bacteria</taxon>
        <taxon>Bacillati</taxon>
        <taxon>Bacillota</taxon>
        <taxon>Bacilli</taxon>
        <taxon>Lactobacillales</taxon>
        <taxon>Enterococcaceae</taxon>
        <taxon>Enterococcus</taxon>
    </lineage>
</organism>
<protein>
    <recommendedName>
        <fullName evidence="3">histidine kinase</fullName>
        <ecNumber evidence="3">2.7.13.3</ecNumber>
    </recommendedName>
</protein>
<dbReference type="Pfam" id="PF02518">
    <property type="entry name" value="HATPase_c"/>
    <property type="match status" value="1"/>
</dbReference>
<dbReference type="PANTHER" id="PTHR45453">
    <property type="entry name" value="PHOSPHATE REGULON SENSOR PROTEIN PHOR"/>
    <property type="match status" value="1"/>
</dbReference>
<comment type="catalytic activity">
    <reaction evidence="1">
        <text>ATP + protein L-histidine = ADP + protein N-phospho-L-histidine.</text>
        <dbReference type="EC" id="2.7.13.3"/>
    </reaction>
</comment>
<dbReference type="InterPro" id="IPR036097">
    <property type="entry name" value="HisK_dim/P_sf"/>
</dbReference>
<dbReference type="EC" id="2.7.13.3" evidence="3"/>
<evidence type="ECO:0000256" key="6">
    <source>
        <dbReference type="ARBA" id="ARBA00022777"/>
    </source>
</evidence>
<dbReference type="AlphaFoldDB" id="A0A415EQU4"/>
<keyword evidence="9" id="KW-0812">Transmembrane</keyword>
<dbReference type="Gene3D" id="1.10.287.130">
    <property type="match status" value="1"/>
</dbReference>
<evidence type="ECO:0000256" key="9">
    <source>
        <dbReference type="SAM" id="Phobius"/>
    </source>
</evidence>
<evidence type="ECO:0000256" key="5">
    <source>
        <dbReference type="ARBA" id="ARBA00022679"/>
    </source>
</evidence>
<dbReference type="InterPro" id="IPR003594">
    <property type="entry name" value="HATPase_dom"/>
</dbReference>
<comment type="subcellular location">
    <subcellularLocation>
        <location evidence="2">Membrane</location>
    </subcellularLocation>
</comment>
<feature type="transmembrane region" description="Helical" evidence="9">
    <location>
        <begin position="6"/>
        <end position="26"/>
    </location>
</feature>
<dbReference type="EMBL" id="QRMZ01000016">
    <property type="protein sequence ID" value="RHK05727.1"/>
    <property type="molecule type" value="Genomic_DNA"/>
</dbReference>
<keyword evidence="6 11" id="KW-0418">Kinase</keyword>
<dbReference type="InterPro" id="IPR050351">
    <property type="entry name" value="BphY/WalK/GraS-like"/>
</dbReference>
<dbReference type="PROSITE" id="PS50109">
    <property type="entry name" value="HIS_KIN"/>
    <property type="match status" value="1"/>
</dbReference>
<dbReference type="GO" id="GO:0016036">
    <property type="term" value="P:cellular response to phosphate starvation"/>
    <property type="evidence" value="ECO:0007669"/>
    <property type="project" value="TreeGrafter"/>
</dbReference>
<keyword evidence="8" id="KW-0175">Coiled coil</keyword>
<dbReference type="SUPFAM" id="SSF55874">
    <property type="entry name" value="ATPase domain of HSP90 chaperone/DNA topoisomerase II/histidine kinase"/>
    <property type="match status" value="1"/>
</dbReference>
<feature type="domain" description="Histidine kinase" evidence="10">
    <location>
        <begin position="88"/>
        <end position="298"/>
    </location>
</feature>
<feature type="coiled-coil region" evidence="8">
    <location>
        <begin position="114"/>
        <end position="141"/>
    </location>
</feature>
<dbReference type="GO" id="GO:0000155">
    <property type="term" value="F:phosphorelay sensor kinase activity"/>
    <property type="evidence" value="ECO:0007669"/>
    <property type="project" value="InterPro"/>
</dbReference>
<reference evidence="11 12" key="1">
    <citation type="submission" date="2018-08" db="EMBL/GenBank/DDBJ databases">
        <title>A genome reference for cultivated species of the human gut microbiota.</title>
        <authorList>
            <person name="Zou Y."/>
            <person name="Xue W."/>
            <person name="Luo G."/>
        </authorList>
    </citation>
    <scope>NUCLEOTIDE SEQUENCE [LARGE SCALE GENOMIC DNA]</scope>
    <source>
        <strain evidence="11 12">AF48-16</strain>
    </source>
</reference>
<dbReference type="InterPro" id="IPR036890">
    <property type="entry name" value="HATPase_C_sf"/>
</dbReference>
<evidence type="ECO:0000313" key="12">
    <source>
        <dbReference type="Proteomes" id="UP000286288"/>
    </source>
</evidence>
<dbReference type="Pfam" id="PF00512">
    <property type="entry name" value="HisKA"/>
    <property type="match status" value="1"/>
</dbReference>
<dbReference type="SMART" id="SM00388">
    <property type="entry name" value="HisKA"/>
    <property type="match status" value="1"/>
</dbReference>
<dbReference type="InterPro" id="IPR008358">
    <property type="entry name" value="Sig_transdc_His_kin/Pase_MprB"/>
</dbReference>
<dbReference type="CDD" id="cd00075">
    <property type="entry name" value="HATPase"/>
    <property type="match status" value="1"/>
</dbReference>
<keyword evidence="4" id="KW-0597">Phosphoprotein</keyword>
<evidence type="ECO:0000256" key="4">
    <source>
        <dbReference type="ARBA" id="ARBA00022553"/>
    </source>
</evidence>
<evidence type="ECO:0000256" key="1">
    <source>
        <dbReference type="ARBA" id="ARBA00000085"/>
    </source>
</evidence>
<evidence type="ECO:0000256" key="2">
    <source>
        <dbReference type="ARBA" id="ARBA00004370"/>
    </source>
</evidence>
<dbReference type="InterPro" id="IPR003661">
    <property type="entry name" value="HisK_dim/P_dom"/>
</dbReference>
<keyword evidence="7" id="KW-0902">Two-component regulatory system</keyword>
<dbReference type="PANTHER" id="PTHR45453:SF1">
    <property type="entry name" value="PHOSPHATE REGULON SENSOR PROTEIN PHOR"/>
    <property type="match status" value="1"/>
</dbReference>
<comment type="caution">
    <text evidence="11">The sequence shown here is derived from an EMBL/GenBank/DDBJ whole genome shotgun (WGS) entry which is preliminary data.</text>
</comment>